<reference evidence="2 3" key="1">
    <citation type="submission" date="2015-07" db="EMBL/GenBank/DDBJ databases">
        <authorList>
            <person name="Noorani M."/>
        </authorList>
    </citation>
    <scope>NUCLEOTIDE SEQUENCE [LARGE SCALE GENOMIC DNA]</scope>
    <source>
        <strain evidence="2 3">CECT 7802</strain>
    </source>
</reference>
<accession>A0A0M6YJI6</accession>
<dbReference type="Proteomes" id="UP000049222">
    <property type="component" value="Unassembled WGS sequence"/>
</dbReference>
<evidence type="ECO:0000313" key="2">
    <source>
        <dbReference type="EMBL" id="CTQ50521.1"/>
    </source>
</evidence>
<gene>
    <name evidence="2" type="ORF">JDO7802_02545</name>
</gene>
<dbReference type="InterPro" id="IPR010982">
    <property type="entry name" value="Lambda_DNA-bd_dom_sf"/>
</dbReference>
<dbReference type="GO" id="GO:0003677">
    <property type="term" value="F:DNA binding"/>
    <property type="evidence" value="ECO:0007669"/>
    <property type="project" value="InterPro"/>
</dbReference>
<organism evidence="2 3">
    <name type="scientific">Jannaschia donghaensis</name>
    <dbReference type="NCBI Taxonomy" id="420998"/>
    <lineage>
        <taxon>Bacteria</taxon>
        <taxon>Pseudomonadati</taxon>
        <taxon>Pseudomonadota</taxon>
        <taxon>Alphaproteobacteria</taxon>
        <taxon>Rhodobacterales</taxon>
        <taxon>Roseobacteraceae</taxon>
        <taxon>Jannaschia</taxon>
    </lineage>
</organism>
<keyword evidence="3" id="KW-1185">Reference proteome</keyword>
<dbReference type="STRING" id="420998.JDO7802_02545"/>
<dbReference type="PROSITE" id="PS50943">
    <property type="entry name" value="HTH_CROC1"/>
    <property type="match status" value="1"/>
</dbReference>
<dbReference type="Pfam" id="PF13744">
    <property type="entry name" value="HTH_37"/>
    <property type="match status" value="1"/>
</dbReference>
<sequence length="98" mass="10881">MPDDDFDVQSFDSVWNAIEDTPEEAANMRLRSKLLTAVEQEVRSWGLTQAKAAERLRVTQPRLNDLLRGKIAKFSLDALVELSARAGLAIKLGVDKAV</sequence>
<name>A0A0M6YJI6_9RHOB</name>
<dbReference type="InterPro" id="IPR039554">
    <property type="entry name" value="HigA2-like_HTH"/>
</dbReference>
<dbReference type="SUPFAM" id="SSF47413">
    <property type="entry name" value="lambda repressor-like DNA-binding domains"/>
    <property type="match status" value="1"/>
</dbReference>
<dbReference type="InterPro" id="IPR001387">
    <property type="entry name" value="Cro/C1-type_HTH"/>
</dbReference>
<dbReference type="EMBL" id="CXSU01000012">
    <property type="protein sequence ID" value="CTQ50521.1"/>
    <property type="molecule type" value="Genomic_DNA"/>
</dbReference>
<dbReference type="AlphaFoldDB" id="A0A0M6YJI6"/>
<feature type="domain" description="HTH cro/C1-type" evidence="1">
    <location>
        <begin position="46"/>
        <end position="83"/>
    </location>
</feature>
<evidence type="ECO:0000313" key="3">
    <source>
        <dbReference type="Proteomes" id="UP000049222"/>
    </source>
</evidence>
<dbReference type="Gene3D" id="1.10.260.40">
    <property type="entry name" value="lambda repressor-like DNA-binding domains"/>
    <property type="match status" value="1"/>
</dbReference>
<dbReference type="RefSeq" id="WP_055086102.1">
    <property type="nucleotide sequence ID" value="NZ_CXSU01000012.1"/>
</dbReference>
<proteinExistence type="predicted"/>
<protein>
    <recommendedName>
        <fullName evidence="1">HTH cro/C1-type domain-containing protein</fullName>
    </recommendedName>
</protein>
<dbReference type="OrthoDB" id="9788479at2"/>
<dbReference type="CDD" id="cd00093">
    <property type="entry name" value="HTH_XRE"/>
    <property type="match status" value="1"/>
</dbReference>
<evidence type="ECO:0000259" key="1">
    <source>
        <dbReference type="PROSITE" id="PS50943"/>
    </source>
</evidence>